<reference evidence="1 2" key="1">
    <citation type="submission" date="2019-06" db="EMBL/GenBank/DDBJ databases">
        <title>Whole genome shotgun sequence of Pseudonocardia hydrocarbonoxydans NBRC 14498.</title>
        <authorList>
            <person name="Hosoyama A."/>
            <person name="Uohara A."/>
            <person name="Ohji S."/>
            <person name="Ichikawa N."/>
        </authorList>
    </citation>
    <scope>NUCLEOTIDE SEQUENCE [LARGE SCALE GENOMIC DNA]</scope>
    <source>
        <strain evidence="1 2">NBRC 14498</strain>
    </source>
</reference>
<sequence>MPRTGHRELRHSFVSLLSDEGVPIEQIARPVGHAGGSAVTETVYRKQPRPIIDDGATVVNRVFRTGSGSHRSVPERTNGLVNSFIRRCDQAVRLWAILGSNQ</sequence>
<proteinExistence type="predicted"/>
<evidence type="ECO:0008006" key="3">
    <source>
        <dbReference type="Google" id="ProtNLM"/>
    </source>
</evidence>
<keyword evidence="2" id="KW-1185">Reference proteome</keyword>
<name>A0A4Y3WNB8_9PSEU</name>
<organism evidence="1 2">
    <name type="scientific">Pseudonocardia hydrocarbonoxydans</name>
    <dbReference type="NCBI Taxonomy" id="76726"/>
    <lineage>
        <taxon>Bacteria</taxon>
        <taxon>Bacillati</taxon>
        <taxon>Actinomycetota</taxon>
        <taxon>Actinomycetes</taxon>
        <taxon>Pseudonocardiales</taxon>
        <taxon>Pseudonocardiaceae</taxon>
        <taxon>Pseudonocardia</taxon>
    </lineage>
</organism>
<evidence type="ECO:0000313" key="1">
    <source>
        <dbReference type="EMBL" id="GEC19988.1"/>
    </source>
</evidence>
<accession>A0A4Y3WNB8</accession>
<dbReference type="EMBL" id="BJNG01000017">
    <property type="protein sequence ID" value="GEC19988.1"/>
    <property type="molecule type" value="Genomic_DNA"/>
</dbReference>
<evidence type="ECO:0000313" key="2">
    <source>
        <dbReference type="Proteomes" id="UP000320338"/>
    </source>
</evidence>
<dbReference type="Proteomes" id="UP000320338">
    <property type="component" value="Unassembled WGS sequence"/>
</dbReference>
<comment type="caution">
    <text evidence="1">The sequence shown here is derived from an EMBL/GenBank/DDBJ whole genome shotgun (WGS) entry which is preliminary data.</text>
</comment>
<dbReference type="AlphaFoldDB" id="A0A4Y3WNB8"/>
<gene>
    <name evidence="1" type="ORF">PHY01_22710</name>
</gene>
<protein>
    <recommendedName>
        <fullName evidence="3">Tyr recombinase domain-containing protein</fullName>
    </recommendedName>
</protein>